<name>D1BVP2_XYLCX</name>
<evidence type="ECO:0000313" key="2">
    <source>
        <dbReference type="Proteomes" id="UP000002255"/>
    </source>
</evidence>
<protein>
    <submittedName>
        <fullName evidence="1">Uncharacterized protein</fullName>
    </submittedName>
</protein>
<proteinExistence type="predicted"/>
<dbReference type="STRING" id="446471.Xcel_2345"/>
<reference evidence="2" key="1">
    <citation type="submission" date="2009-11" db="EMBL/GenBank/DDBJ databases">
        <title>The complete chromosome of Xylanimonas cellulosilytica DSM 15894.</title>
        <authorList>
            <consortium name="US DOE Joint Genome Institute (JGI-PGF)"/>
            <person name="Lucas S."/>
            <person name="Copeland A."/>
            <person name="Lapidus A."/>
            <person name="Glavina del Rio T."/>
            <person name="Dalin E."/>
            <person name="Tice H."/>
            <person name="Bruce D."/>
            <person name="Goodwin L."/>
            <person name="Pitluck S."/>
            <person name="Kyrpides N."/>
            <person name="Mavromatis K."/>
            <person name="Ivanova N."/>
            <person name="Mikhailova N."/>
            <person name="Foster B."/>
            <person name="Clum A."/>
            <person name="Brettin T."/>
            <person name="Detter J.C."/>
            <person name="Han C."/>
            <person name="Larimer F."/>
            <person name="Land M."/>
            <person name="Hauser L."/>
            <person name="Markowitz V."/>
            <person name="Cheng J.F."/>
            <person name="Hugenholtz P."/>
            <person name="Woyke T."/>
            <person name="Wu D."/>
            <person name="Gehrich-Schroeter G."/>
            <person name="Schneider S."/>
            <person name="Pukall S.R."/>
            <person name="Klenk H.P."/>
            <person name="Eisen J.A."/>
        </authorList>
    </citation>
    <scope>NUCLEOTIDE SEQUENCE [LARGE SCALE GENOMIC DNA]</scope>
    <source>
        <strain evidence="2">DSM 15894 / CECT 5975 / LMG 20990 / XIL07</strain>
    </source>
</reference>
<dbReference type="RefSeq" id="WP_012879103.1">
    <property type="nucleotide sequence ID" value="NC_013530.1"/>
</dbReference>
<evidence type="ECO:0000313" key="1">
    <source>
        <dbReference type="EMBL" id="ACZ31361.1"/>
    </source>
</evidence>
<gene>
    <name evidence="1" type="ordered locus">Xcel_2345</name>
</gene>
<dbReference type="Proteomes" id="UP000002255">
    <property type="component" value="Chromosome"/>
</dbReference>
<accession>D1BVP2</accession>
<organism evidence="1 2">
    <name type="scientific">Xylanimonas cellulosilytica (strain DSM 15894 / JCM 12276 / CECT 5975 / KCTC 9989 / LMG 20990 / NBRC 107835 / XIL07)</name>
    <dbReference type="NCBI Taxonomy" id="446471"/>
    <lineage>
        <taxon>Bacteria</taxon>
        <taxon>Bacillati</taxon>
        <taxon>Actinomycetota</taxon>
        <taxon>Actinomycetes</taxon>
        <taxon>Micrococcales</taxon>
        <taxon>Promicromonosporaceae</taxon>
        <taxon>Xylanimonas</taxon>
    </lineage>
</organism>
<dbReference type="eggNOG" id="ENOG502Z8FD">
    <property type="taxonomic scope" value="Bacteria"/>
</dbReference>
<keyword evidence="2" id="KW-1185">Reference proteome</keyword>
<reference evidence="1 2" key="2">
    <citation type="journal article" date="2010" name="Stand. Genomic Sci.">
        <title>Complete genome sequence of Xylanimonas cellulosilytica type strain (XIL07).</title>
        <authorList>
            <person name="Foster B."/>
            <person name="Pukall R."/>
            <person name="Abt B."/>
            <person name="Nolan M."/>
            <person name="Glavina Del Rio T."/>
            <person name="Chen F."/>
            <person name="Lucas S."/>
            <person name="Tice H."/>
            <person name="Pitluck S."/>
            <person name="Cheng J.-F."/>
            <person name="Chertkov O."/>
            <person name="Brettin T."/>
            <person name="Han C."/>
            <person name="Detter J.C."/>
            <person name="Bruce D."/>
            <person name="Goodwin L."/>
            <person name="Ivanova N."/>
            <person name="Mavromatis K."/>
            <person name="Pati A."/>
            <person name="Mikhailova N."/>
            <person name="Chen A."/>
            <person name="Palaniappan K."/>
            <person name="Land M."/>
            <person name="Hauser L."/>
            <person name="Chang Y.-J."/>
            <person name="Jeffries C.D."/>
            <person name="Chain P."/>
            <person name="Rohde M."/>
            <person name="Goeker M."/>
            <person name="Bristow J."/>
            <person name="Eisen J.A."/>
            <person name="Markowitz V."/>
            <person name="Hugenholtz P."/>
            <person name="Kyrpides N.C."/>
            <person name="Klenk H.-P."/>
            <person name="Lapidus A."/>
        </authorList>
    </citation>
    <scope>NUCLEOTIDE SEQUENCE [LARGE SCALE GENOMIC DNA]</scope>
    <source>
        <strain evidence="2">DSM 15894 / CECT 5975 / LMG 20990 / XIL07</strain>
    </source>
</reference>
<dbReference type="EMBL" id="CP001821">
    <property type="protein sequence ID" value="ACZ31361.1"/>
    <property type="molecule type" value="Genomic_DNA"/>
</dbReference>
<dbReference type="HOGENOM" id="CLU_1045664_0_0_11"/>
<dbReference type="AlphaFoldDB" id="D1BVP2"/>
<dbReference type="KEGG" id="xce:Xcel_2345"/>
<sequence length="266" mass="28990">MTETGSERVRPTRRCLGDLGVDVPDLGMPLDEVAHPVVVAAQMVPKQRDAGGAERVLSLADRVWFKVKTGDQRAVVTHLSRVERPEDLPDRVGAWWLGAAGRRQNDSPQRDFYASIQRESTTGRTVSTTYLLPADWDWKRLLGEGAVAWRRTMRRLVIHLIAMSMTSGGVAVAEFRAHRIKALVRADDGGEAYLAIIAEGIPDPAVFALLLDCVPGVAADDWQPEPSEIAGMNPEPGEIVWSTLLPTDVASTILGLDAGWDSPGTH</sequence>
<dbReference type="OrthoDB" id="3830861at2"/>